<proteinExistence type="predicted"/>
<dbReference type="AlphaFoldDB" id="A0A6P5RKF8"/>
<feature type="compositionally biased region" description="Low complexity" evidence="1">
    <location>
        <begin position="243"/>
        <end position="258"/>
    </location>
</feature>
<keyword evidence="2" id="KW-1185">Reference proteome</keyword>
<feature type="region of interest" description="Disordered" evidence="1">
    <location>
        <begin position="234"/>
        <end position="263"/>
    </location>
</feature>
<evidence type="ECO:0000313" key="3">
    <source>
        <dbReference type="RefSeq" id="XP_021801346.1"/>
    </source>
</evidence>
<gene>
    <name evidence="3" type="primary">LOC110745549</name>
</gene>
<evidence type="ECO:0000313" key="2">
    <source>
        <dbReference type="Proteomes" id="UP000515124"/>
    </source>
</evidence>
<dbReference type="SUPFAM" id="SSF57756">
    <property type="entry name" value="Retrovirus zinc finger-like domains"/>
    <property type="match status" value="1"/>
</dbReference>
<sequence>MVTASQLVLAQSPISSLIPTVGNTVTVKLDDTNFVTWNFQMELLLRGHGVLGFVDGSMPCPAQFTSAAENRTVSDAYQVWKIHDNALMILITATLSSSAISYVIGSQSSRDMWLNLKERFASISRTSIFQMKTNLQNIKKGPESIDQYLQKIKDSRDQLSAVGVDISDEDIMILTLKGLPAEYNTIKAVIRGRESVLSMKELRFQLKAEESTLEETARQIPLLSAMAVMPNAAGSVPSPVPPQSVSYSPNSSSGFRGSSFRDRGRGRLSYNTFQRFPGKNGNYNNSSGILGWPQHVPPFSGSYSVPTCQICNKRGHIAATCNYRSTSSQSADIEPCQICWKRNHTALTCHFRDSYASPSPQMSAMSAQTSPSQEVWIADSGATNHMTADIFALSTPASYPNANTITAANGAGHSYRETSVQRTEQ</sequence>
<organism evidence="2 3">
    <name type="scientific">Prunus avium</name>
    <name type="common">Cherry</name>
    <name type="synonym">Cerasus avium</name>
    <dbReference type="NCBI Taxonomy" id="42229"/>
    <lineage>
        <taxon>Eukaryota</taxon>
        <taxon>Viridiplantae</taxon>
        <taxon>Streptophyta</taxon>
        <taxon>Embryophyta</taxon>
        <taxon>Tracheophyta</taxon>
        <taxon>Spermatophyta</taxon>
        <taxon>Magnoliopsida</taxon>
        <taxon>eudicotyledons</taxon>
        <taxon>Gunneridae</taxon>
        <taxon>Pentapetalae</taxon>
        <taxon>rosids</taxon>
        <taxon>fabids</taxon>
        <taxon>Rosales</taxon>
        <taxon>Rosaceae</taxon>
        <taxon>Amygdaloideae</taxon>
        <taxon>Amygdaleae</taxon>
        <taxon>Prunus</taxon>
    </lineage>
</organism>
<accession>A0A6P5RKF8</accession>
<dbReference type="GO" id="GO:0008270">
    <property type="term" value="F:zinc ion binding"/>
    <property type="evidence" value="ECO:0007669"/>
    <property type="project" value="InterPro"/>
</dbReference>
<dbReference type="InterPro" id="IPR036875">
    <property type="entry name" value="Znf_CCHC_sf"/>
</dbReference>
<dbReference type="GeneID" id="110745549"/>
<protein>
    <submittedName>
        <fullName evidence="3">Uncharacterized protein LOC110745549</fullName>
    </submittedName>
</protein>
<dbReference type="PANTHER" id="PTHR47481">
    <property type="match status" value="1"/>
</dbReference>
<dbReference type="KEGG" id="pavi:110745549"/>
<dbReference type="PANTHER" id="PTHR47481:SF22">
    <property type="entry name" value="RETROTRANSPOSON GAG DOMAIN-CONTAINING PROTEIN"/>
    <property type="match status" value="1"/>
</dbReference>
<reference evidence="3" key="1">
    <citation type="submission" date="2025-08" db="UniProtKB">
        <authorList>
            <consortium name="RefSeq"/>
        </authorList>
    </citation>
    <scope>IDENTIFICATION</scope>
</reference>
<dbReference type="Gene3D" id="4.10.60.10">
    <property type="entry name" value="Zinc finger, CCHC-type"/>
    <property type="match status" value="1"/>
</dbReference>
<dbReference type="Proteomes" id="UP000515124">
    <property type="component" value="Unplaced"/>
</dbReference>
<dbReference type="GO" id="GO:0003676">
    <property type="term" value="F:nucleic acid binding"/>
    <property type="evidence" value="ECO:0007669"/>
    <property type="project" value="InterPro"/>
</dbReference>
<evidence type="ECO:0000256" key="1">
    <source>
        <dbReference type="SAM" id="MobiDB-lite"/>
    </source>
</evidence>
<dbReference type="RefSeq" id="XP_021801346.1">
    <property type="nucleotide sequence ID" value="XM_021945654.1"/>
</dbReference>
<dbReference type="Pfam" id="PF14223">
    <property type="entry name" value="Retrotran_gag_2"/>
    <property type="match status" value="1"/>
</dbReference>
<name>A0A6P5RKF8_PRUAV</name>